<evidence type="ECO:0000313" key="3">
    <source>
        <dbReference type="Proteomes" id="UP000059680"/>
    </source>
</evidence>
<gene>
    <name evidence="2" type="ordered locus">Os04g0384266</name>
    <name evidence="2" type="ORF">OSNPB_040384266</name>
</gene>
<dbReference type="AlphaFoldDB" id="A0A0P0W9N5"/>
<reference evidence="2 3" key="3">
    <citation type="journal article" date="2013" name="Rice">
        <title>Improvement of the Oryza sativa Nipponbare reference genome using next generation sequence and optical map data.</title>
        <authorList>
            <person name="Kawahara Y."/>
            <person name="de la Bastide M."/>
            <person name="Hamilton J.P."/>
            <person name="Kanamori H."/>
            <person name="McCombie W.R."/>
            <person name="Ouyang S."/>
            <person name="Schwartz D.C."/>
            <person name="Tanaka T."/>
            <person name="Wu J."/>
            <person name="Zhou S."/>
            <person name="Childs K.L."/>
            <person name="Davidson R.M."/>
            <person name="Lin H."/>
            <person name="Quesada-Ocampo L."/>
            <person name="Vaillancourt B."/>
            <person name="Sakai H."/>
            <person name="Lee S.S."/>
            <person name="Kim J."/>
            <person name="Numa H."/>
            <person name="Itoh T."/>
            <person name="Buell C.R."/>
            <person name="Matsumoto T."/>
        </authorList>
    </citation>
    <scope>NUCLEOTIDE SEQUENCE [LARGE SCALE GENOMIC DNA]</scope>
    <source>
        <strain evidence="3">cv. Nipponbare</strain>
    </source>
</reference>
<reference evidence="2 3" key="2">
    <citation type="journal article" date="2013" name="Plant Cell Physiol.">
        <title>Rice Annotation Project Database (RAP-DB): an integrative and interactive database for rice genomics.</title>
        <authorList>
            <person name="Sakai H."/>
            <person name="Lee S.S."/>
            <person name="Tanaka T."/>
            <person name="Numa H."/>
            <person name="Kim J."/>
            <person name="Kawahara Y."/>
            <person name="Wakimoto H."/>
            <person name="Yang C.C."/>
            <person name="Iwamoto M."/>
            <person name="Abe T."/>
            <person name="Yamada Y."/>
            <person name="Muto A."/>
            <person name="Inokuchi H."/>
            <person name="Ikemura T."/>
            <person name="Matsumoto T."/>
            <person name="Sasaki T."/>
            <person name="Itoh T."/>
        </authorList>
    </citation>
    <scope>NUCLEOTIDE SEQUENCE [LARGE SCALE GENOMIC DNA]</scope>
    <source>
        <strain evidence="3">cv. Nipponbare</strain>
    </source>
</reference>
<dbReference type="EMBL" id="AP014960">
    <property type="protein sequence ID" value="BAS88914.1"/>
    <property type="molecule type" value="Genomic_DNA"/>
</dbReference>
<dbReference type="Proteomes" id="UP000059680">
    <property type="component" value="Chromosome 4"/>
</dbReference>
<organism evidence="2 3">
    <name type="scientific">Oryza sativa subsp. japonica</name>
    <name type="common">Rice</name>
    <dbReference type="NCBI Taxonomy" id="39947"/>
    <lineage>
        <taxon>Eukaryota</taxon>
        <taxon>Viridiplantae</taxon>
        <taxon>Streptophyta</taxon>
        <taxon>Embryophyta</taxon>
        <taxon>Tracheophyta</taxon>
        <taxon>Spermatophyta</taxon>
        <taxon>Magnoliopsida</taxon>
        <taxon>Liliopsida</taxon>
        <taxon>Poales</taxon>
        <taxon>Poaceae</taxon>
        <taxon>BOP clade</taxon>
        <taxon>Oryzoideae</taxon>
        <taxon>Oryzeae</taxon>
        <taxon>Oryzinae</taxon>
        <taxon>Oryza</taxon>
        <taxon>Oryza sativa</taxon>
    </lineage>
</organism>
<dbReference type="PaxDb" id="39947-A0A0P0W9N5"/>
<dbReference type="InParanoid" id="A0A0P0W9N5"/>
<feature type="region of interest" description="Disordered" evidence="1">
    <location>
        <begin position="1"/>
        <end position="21"/>
    </location>
</feature>
<evidence type="ECO:0000313" key="2">
    <source>
        <dbReference type="EMBL" id="BAS88914.1"/>
    </source>
</evidence>
<keyword evidence="3" id="KW-1185">Reference proteome</keyword>
<evidence type="ECO:0000256" key="1">
    <source>
        <dbReference type="SAM" id="MobiDB-lite"/>
    </source>
</evidence>
<proteinExistence type="predicted"/>
<accession>A0A0P0W9N5</accession>
<protein>
    <submittedName>
        <fullName evidence="2">Os04g0384266 protein</fullName>
    </submittedName>
</protein>
<name>A0A0P0W9N5_ORYSJ</name>
<reference evidence="3" key="1">
    <citation type="journal article" date="2005" name="Nature">
        <title>The map-based sequence of the rice genome.</title>
        <authorList>
            <consortium name="International rice genome sequencing project (IRGSP)"/>
            <person name="Matsumoto T."/>
            <person name="Wu J."/>
            <person name="Kanamori H."/>
            <person name="Katayose Y."/>
            <person name="Fujisawa M."/>
            <person name="Namiki N."/>
            <person name="Mizuno H."/>
            <person name="Yamamoto K."/>
            <person name="Antonio B.A."/>
            <person name="Baba T."/>
            <person name="Sakata K."/>
            <person name="Nagamura Y."/>
            <person name="Aoki H."/>
            <person name="Arikawa K."/>
            <person name="Arita K."/>
            <person name="Bito T."/>
            <person name="Chiden Y."/>
            <person name="Fujitsuka N."/>
            <person name="Fukunaka R."/>
            <person name="Hamada M."/>
            <person name="Harada C."/>
            <person name="Hayashi A."/>
            <person name="Hijishita S."/>
            <person name="Honda M."/>
            <person name="Hosokawa S."/>
            <person name="Ichikawa Y."/>
            <person name="Idonuma A."/>
            <person name="Iijima M."/>
            <person name="Ikeda M."/>
            <person name="Ikeno M."/>
            <person name="Ito K."/>
            <person name="Ito S."/>
            <person name="Ito T."/>
            <person name="Ito Y."/>
            <person name="Ito Y."/>
            <person name="Iwabuchi A."/>
            <person name="Kamiya K."/>
            <person name="Karasawa W."/>
            <person name="Kurita K."/>
            <person name="Katagiri S."/>
            <person name="Kikuta A."/>
            <person name="Kobayashi H."/>
            <person name="Kobayashi N."/>
            <person name="Machita K."/>
            <person name="Maehara T."/>
            <person name="Masukawa M."/>
            <person name="Mizubayashi T."/>
            <person name="Mukai Y."/>
            <person name="Nagasaki H."/>
            <person name="Nagata Y."/>
            <person name="Naito S."/>
            <person name="Nakashima M."/>
            <person name="Nakama Y."/>
            <person name="Nakamichi Y."/>
            <person name="Nakamura M."/>
            <person name="Meguro A."/>
            <person name="Negishi M."/>
            <person name="Ohta I."/>
            <person name="Ohta T."/>
            <person name="Okamoto M."/>
            <person name="Ono N."/>
            <person name="Saji S."/>
            <person name="Sakaguchi M."/>
            <person name="Sakai K."/>
            <person name="Shibata M."/>
            <person name="Shimokawa T."/>
            <person name="Song J."/>
            <person name="Takazaki Y."/>
            <person name="Terasawa K."/>
            <person name="Tsugane M."/>
            <person name="Tsuji K."/>
            <person name="Ueda S."/>
            <person name="Waki K."/>
            <person name="Yamagata H."/>
            <person name="Yamamoto M."/>
            <person name="Yamamoto S."/>
            <person name="Yamane H."/>
            <person name="Yoshiki S."/>
            <person name="Yoshihara R."/>
            <person name="Yukawa K."/>
            <person name="Zhong H."/>
            <person name="Yano M."/>
            <person name="Yuan Q."/>
            <person name="Ouyang S."/>
            <person name="Liu J."/>
            <person name="Jones K.M."/>
            <person name="Gansberger K."/>
            <person name="Moffat K."/>
            <person name="Hill J."/>
            <person name="Bera J."/>
            <person name="Fadrosh D."/>
            <person name="Jin S."/>
            <person name="Johri S."/>
            <person name="Kim M."/>
            <person name="Overton L."/>
            <person name="Reardon M."/>
            <person name="Tsitrin T."/>
            <person name="Vuong H."/>
            <person name="Weaver B."/>
            <person name="Ciecko A."/>
            <person name="Tallon L."/>
            <person name="Jackson J."/>
            <person name="Pai G."/>
            <person name="Aken S.V."/>
            <person name="Utterback T."/>
            <person name="Reidmuller S."/>
            <person name="Feldblyum T."/>
            <person name="Hsiao J."/>
            <person name="Zismann V."/>
            <person name="Iobst S."/>
            <person name="de Vazeille A.R."/>
            <person name="Buell C.R."/>
            <person name="Ying K."/>
            <person name="Li Y."/>
            <person name="Lu T."/>
            <person name="Huang Y."/>
            <person name="Zhao Q."/>
            <person name="Feng Q."/>
            <person name="Zhang L."/>
            <person name="Zhu J."/>
            <person name="Weng Q."/>
            <person name="Mu J."/>
            <person name="Lu Y."/>
            <person name="Fan D."/>
            <person name="Liu Y."/>
            <person name="Guan J."/>
            <person name="Zhang Y."/>
            <person name="Yu S."/>
            <person name="Liu X."/>
            <person name="Zhang Y."/>
            <person name="Hong G."/>
            <person name="Han B."/>
            <person name="Choisne N."/>
            <person name="Demange N."/>
            <person name="Orjeda G."/>
            <person name="Samain S."/>
            <person name="Cattolico L."/>
            <person name="Pelletier E."/>
            <person name="Couloux A."/>
            <person name="Segurens B."/>
            <person name="Wincker P."/>
            <person name="D'Hont A."/>
            <person name="Scarpelli C."/>
            <person name="Weissenbach J."/>
            <person name="Salanoubat M."/>
            <person name="Quetier F."/>
            <person name="Yu Y."/>
            <person name="Kim H.R."/>
            <person name="Rambo T."/>
            <person name="Currie J."/>
            <person name="Collura K."/>
            <person name="Luo M."/>
            <person name="Yang T."/>
            <person name="Ammiraju J.S.S."/>
            <person name="Engler F."/>
            <person name="Soderlund C."/>
            <person name="Wing R.A."/>
            <person name="Palmer L.E."/>
            <person name="de la Bastide M."/>
            <person name="Spiegel L."/>
            <person name="Nascimento L."/>
            <person name="Zutavern T."/>
            <person name="O'Shaughnessy A."/>
            <person name="Dike S."/>
            <person name="Dedhia N."/>
            <person name="Preston R."/>
            <person name="Balija V."/>
            <person name="McCombie W.R."/>
            <person name="Chow T."/>
            <person name="Chen H."/>
            <person name="Chung M."/>
            <person name="Chen C."/>
            <person name="Shaw J."/>
            <person name="Wu H."/>
            <person name="Hsiao K."/>
            <person name="Chao Y."/>
            <person name="Chu M."/>
            <person name="Cheng C."/>
            <person name="Hour A."/>
            <person name="Lee P."/>
            <person name="Lin S."/>
            <person name="Lin Y."/>
            <person name="Liou J."/>
            <person name="Liu S."/>
            <person name="Hsing Y."/>
            <person name="Raghuvanshi S."/>
            <person name="Mohanty A."/>
            <person name="Bharti A.K."/>
            <person name="Gaur A."/>
            <person name="Gupta V."/>
            <person name="Kumar D."/>
            <person name="Ravi V."/>
            <person name="Vij S."/>
            <person name="Kapur A."/>
            <person name="Khurana P."/>
            <person name="Khurana P."/>
            <person name="Khurana J.P."/>
            <person name="Tyagi A.K."/>
            <person name="Gaikwad K."/>
            <person name="Singh A."/>
            <person name="Dalal V."/>
            <person name="Srivastava S."/>
            <person name="Dixit A."/>
            <person name="Pal A.K."/>
            <person name="Ghazi I.A."/>
            <person name="Yadav M."/>
            <person name="Pandit A."/>
            <person name="Bhargava A."/>
            <person name="Sureshbabu K."/>
            <person name="Batra K."/>
            <person name="Sharma T.R."/>
            <person name="Mohapatra T."/>
            <person name="Singh N.K."/>
            <person name="Messing J."/>
            <person name="Nelson A.B."/>
            <person name="Fuks G."/>
            <person name="Kavchok S."/>
            <person name="Keizer G."/>
            <person name="Linton E."/>
            <person name="Llaca V."/>
            <person name="Song R."/>
            <person name="Tanyolac B."/>
            <person name="Young S."/>
            <person name="Ho-Il K."/>
            <person name="Hahn J.H."/>
            <person name="Sangsakoo G."/>
            <person name="Vanavichit A."/>
            <person name="de Mattos Luiz.A.T."/>
            <person name="Zimmer P.D."/>
            <person name="Malone G."/>
            <person name="Dellagostin O."/>
            <person name="de Oliveira A.C."/>
            <person name="Bevan M."/>
            <person name="Bancroft I."/>
            <person name="Minx P."/>
            <person name="Cordum H."/>
            <person name="Wilson R."/>
            <person name="Cheng Z."/>
            <person name="Jin W."/>
            <person name="Jiang J."/>
            <person name="Leong S.A."/>
            <person name="Iwama H."/>
            <person name="Gojobori T."/>
            <person name="Itoh T."/>
            <person name="Niimura Y."/>
            <person name="Fujii Y."/>
            <person name="Habara T."/>
            <person name="Sakai H."/>
            <person name="Sato Y."/>
            <person name="Wilson G."/>
            <person name="Kumar K."/>
            <person name="McCouch S."/>
            <person name="Juretic N."/>
            <person name="Hoen D."/>
            <person name="Wright S."/>
            <person name="Bruskiewich R."/>
            <person name="Bureau T."/>
            <person name="Miyao A."/>
            <person name="Hirochika H."/>
            <person name="Nishikawa T."/>
            <person name="Kadowaki K."/>
            <person name="Sugiura M."/>
            <person name="Burr B."/>
            <person name="Sasaki T."/>
        </authorList>
    </citation>
    <scope>NUCLEOTIDE SEQUENCE [LARGE SCALE GENOMIC DNA]</scope>
    <source>
        <strain evidence="3">cv. Nipponbare</strain>
    </source>
</reference>
<sequence>MKVHPLAELGEDGIGDKLDREPTLLPELVSSGEEGIGGDLEMKPALLDEVREDKDDAIPSYPSSTIDVSPELPFVTTLLNDQVGEVALQILLKR</sequence>